<dbReference type="RefSeq" id="WP_183566339.1">
    <property type="nucleotide sequence ID" value="NZ_JACHOP010000003.1"/>
</dbReference>
<feature type="transmembrane region" description="Helical" evidence="6">
    <location>
        <begin position="146"/>
        <end position="169"/>
    </location>
</feature>
<proteinExistence type="predicted"/>
<organism evidence="7 8">
    <name type="scientific">Methylorubrum rhodinum</name>
    <dbReference type="NCBI Taxonomy" id="29428"/>
    <lineage>
        <taxon>Bacteria</taxon>
        <taxon>Pseudomonadati</taxon>
        <taxon>Pseudomonadota</taxon>
        <taxon>Alphaproteobacteria</taxon>
        <taxon>Hyphomicrobiales</taxon>
        <taxon>Methylobacteriaceae</taxon>
        <taxon>Methylorubrum</taxon>
    </lineage>
</organism>
<keyword evidence="5 6" id="KW-0472">Membrane</keyword>
<dbReference type="AlphaFoldDB" id="A0A840ZH40"/>
<evidence type="ECO:0000256" key="3">
    <source>
        <dbReference type="ARBA" id="ARBA00022692"/>
    </source>
</evidence>
<evidence type="ECO:0000313" key="8">
    <source>
        <dbReference type="Proteomes" id="UP000583454"/>
    </source>
</evidence>
<evidence type="ECO:0000256" key="1">
    <source>
        <dbReference type="ARBA" id="ARBA00004651"/>
    </source>
</evidence>
<dbReference type="PANTHER" id="PTHR30086:SF20">
    <property type="entry name" value="ARGININE EXPORTER PROTEIN ARGO-RELATED"/>
    <property type="match status" value="1"/>
</dbReference>
<dbReference type="PIRSF" id="PIRSF006324">
    <property type="entry name" value="LeuE"/>
    <property type="match status" value="1"/>
</dbReference>
<feature type="transmembrane region" description="Helical" evidence="6">
    <location>
        <begin position="70"/>
        <end position="88"/>
    </location>
</feature>
<name>A0A840ZH40_9HYPH</name>
<dbReference type="GO" id="GO:0005886">
    <property type="term" value="C:plasma membrane"/>
    <property type="evidence" value="ECO:0007669"/>
    <property type="project" value="UniProtKB-SubCell"/>
</dbReference>
<sequence length="203" mass="20847">MTFQTWLAFLAASSIVLAIPGPTALIIMRYAAEGGRGRVARVIAGAVLGDATALTICNVGLGALLATSTVVVTVLKSAAAAYLIGLGLRSLFGRAPATAQAGPRGGRPFLGVFLVTALNPKGIAFFCVLLPQFVDGAQPVLPQFALLQATFCVLTFCAALTWALVSLSLHRAVVQGPASRLFRRVTGLVLIGTGIAQVTGRSA</sequence>
<evidence type="ECO:0000256" key="5">
    <source>
        <dbReference type="ARBA" id="ARBA00023136"/>
    </source>
</evidence>
<evidence type="ECO:0000256" key="2">
    <source>
        <dbReference type="ARBA" id="ARBA00022475"/>
    </source>
</evidence>
<dbReference type="Proteomes" id="UP000583454">
    <property type="component" value="Unassembled WGS sequence"/>
</dbReference>
<feature type="transmembrane region" description="Helical" evidence="6">
    <location>
        <begin position="39"/>
        <end position="64"/>
    </location>
</feature>
<keyword evidence="4 6" id="KW-1133">Transmembrane helix</keyword>
<feature type="transmembrane region" description="Helical" evidence="6">
    <location>
        <begin position="6"/>
        <end position="27"/>
    </location>
</feature>
<comment type="caution">
    <text evidence="7">The sequence shown here is derived from an EMBL/GenBank/DDBJ whole genome shotgun (WGS) entry which is preliminary data.</text>
</comment>
<dbReference type="PANTHER" id="PTHR30086">
    <property type="entry name" value="ARGININE EXPORTER PROTEIN ARGO"/>
    <property type="match status" value="1"/>
</dbReference>
<feature type="transmembrane region" description="Helical" evidence="6">
    <location>
        <begin position="109"/>
        <end position="134"/>
    </location>
</feature>
<evidence type="ECO:0000313" key="7">
    <source>
        <dbReference type="EMBL" id="MBB5756488.1"/>
    </source>
</evidence>
<dbReference type="Pfam" id="PF01810">
    <property type="entry name" value="LysE"/>
    <property type="match status" value="1"/>
</dbReference>
<comment type="subcellular location">
    <subcellularLocation>
        <location evidence="1">Cell membrane</location>
        <topology evidence="1">Multi-pass membrane protein</topology>
    </subcellularLocation>
</comment>
<dbReference type="GO" id="GO:0015171">
    <property type="term" value="F:amino acid transmembrane transporter activity"/>
    <property type="evidence" value="ECO:0007669"/>
    <property type="project" value="TreeGrafter"/>
</dbReference>
<feature type="transmembrane region" description="Helical" evidence="6">
    <location>
        <begin position="181"/>
        <end position="200"/>
    </location>
</feature>
<reference evidence="7 8" key="1">
    <citation type="submission" date="2020-08" db="EMBL/GenBank/DDBJ databases">
        <title>Genomic Encyclopedia of Type Strains, Phase IV (KMG-IV): sequencing the most valuable type-strain genomes for metagenomic binning, comparative biology and taxonomic classification.</title>
        <authorList>
            <person name="Goeker M."/>
        </authorList>
    </citation>
    <scope>NUCLEOTIDE SEQUENCE [LARGE SCALE GENOMIC DNA]</scope>
    <source>
        <strain evidence="7 8">DSM 2163</strain>
    </source>
</reference>
<gene>
    <name evidence="7" type="ORF">HNR00_001186</name>
</gene>
<protein>
    <submittedName>
        <fullName evidence="7">Threonine/homoserine/homoserine lactone efflux protein</fullName>
    </submittedName>
</protein>
<dbReference type="EMBL" id="JACHOP010000003">
    <property type="protein sequence ID" value="MBB5756488.1"/>
    <property type="molecule type" value="Genomic_DNA"/>
</dbReference>
<dbReference type="InterPro" id="IPR001123">
    <property type="entry name" value="LeuE-type"/>
</dbReference>
<evidence type="ECO:0000256" key="4">
    <source>
        <dbReference type="ARBA" id="ARBA00022989"/>
    </source>
</evidence>
<keyword evidence="2" id="KW-1003">Cell membrane</keyword>
<keyword evidence="8" id="KW-1185">Reference proteome</keyword>
<keyword evidence="3 6" id="KW-0812">Transmembrane</keyword>
<evidence type="ECO:0000256" key="6">
    <source>
        <dbReference type="SAM" id="Phobius"/>
    </source>
</evidence>
<accession>A0A840ZH40</accession>